<sequence length="242" mass="26765">MRWLISMAFGTAVFLMTLDMESTFRIWTLSPSLAGTGRRSVSQGIQVFLKKWVKKLLSEKREDVLWEEIALSLAFHIKAGETLVQAVKGVSEEGDTAGHRALGRVYRLYGAGTPIFEALDVVSGEETGLGPISDVVHISAESGGDLPTLLCHASDVMRQRRTFRGEVRAKLAEVKITAVLLSLLPWVIGFFLLRIDSRMLLDFARSQRGKALLGLSFILWSAGNVSMVSLIRSVIPPSFRFK</sequence>
<evidence type="ECO:0000256" key="4">
    <source>
        <dbReference type="ARBA" id="ARBA00022989"/>
    </source>
</evidence>
<keyword evidence="5 6" id="KW-0472">Membrane</keyword>
<comment type="subcellular location">
    <subcellularLocation>
        <location evidence="1">Cell membrane</location>
        <topology evidence="1">Multi-pass membrane protein</topology>
    </subcellularLocation>
</comment>
<name>A0AAT9LEX6_9FIRM</name>
<evidence type="ECO:0000256" key="1">
    <source>
        <dbReference type="ARBA" id="ARBA00004651"/>
    </source>
</evidence>
<gene>
    <name evidence="8" type="ORF">IMF26_10270</name>
</gene>
<accession>A0AAT9LEX6</accession>
<keyword evidence="3 6" id="KW-0812">Transmembrane</keyword>
<feature type="transmembrane region" description="Helical" evidence="6">
    <location>
        <begin position="213"/>
        <end position="235"/>
    </location>
</feature>
<proteinExistence type="predicted"/>
<dbReference type="EMBL" id="CP062796">
    <property type="protein sequence ID" value="QUL98385.1"/>
    <property type="molecule type" value="Genomic_DNA"/>
</dbReference>
<feature type="domain" description="Type II secretion system protein GspF" evidence="7">
    <location>
        <begin position="72"/>
        <end position="193"/>
    </location>
</feature>
<evidence type="ECO:0000259" key="7">
    <source>
        <dbReference type="Pfam" id="PF00482"/>
    </source>
</evidence>
<organism evidence="8">
    <name type="scientific">Candidatus Fermentithermobacillus carboniphilus</name>
    <dbReference type="NCBI Taxonomy" id="3085328"/>
    <lineage>
        <taxon>Bacteria</taxon>
        <taxon>Bacillati</taxon>
        <taxon>Bacillota</taxon>
        <taxon>Candidatus Fermentithermobacillia</taxon>
        <taxon>Candidatus Fermentithermobacillales</taxon>
        <taxon>Candidatus Fermentithermobacillaceae</taxon>
        <taxon>Candidatus Fermentithermobacillus</taxon>
    </lineage>
</organism>
<reference evidence="8" key="1">
    <citation type="submission" date="2020-10" db="EMBL/GenBank/DDBJ databases">
        <authorList>
            <person name="Kadnikov V."/>
            <person name="Beletsky A.V."/>
            <person name="Mardanov A.V."/>
            <person name="Karnachuk O.V."/>
            <person name="Ravin N.V."/>
        </authorList>
    </citation>
    <scope>NUCLEOTIDE SEQUENCE</scope>
    <source>
        <strain evidence="8">Bu02</strain>
    </source>
</reference>
<dbReference type="InterPro" id="IPR018076">
    <property type="entry name" value="T2SS_GspF_dom"/>
</dbReference>
<keyword evidence="4 6" id="KW-1133">Transmembrane helix</keyword>
<reference evidence="8" key="2">
    <citation type="journal article" date="2023" name="Biology">
        <title>Prokaryotic Life Associated with Coal-Fire Gas Vents Revealed by Metagenomics.</title>
        <authorList>
            <person name="Kadnikov V.V."/>
            <person name="Mardanov A.V."/>
            <person name="Beletsky A.V."/>
            <person name="Karnachuk O.V."/>
            <person name="Ravin N.V."/>
        </authorList>
    </citation>
    <scope>NUCLEOTIDE SEQUENCE</scope>
    <source>
        <strain evidence="8">Bu02</strain>
    </source>
</reference>
<dbReference type="GO" id="GO:0005886">
    <property type="term" value="C:plasma membrane"/>
    <property type="evidence" value="ECO:0007669"/>
    <property type="project" value="UniProtKB-SubCell"/>
</dbReference>
<evidence type="ECO:0000256" key="6">
    <source>
        <dbReference type="SAM" id="Phobius"/>
    </source>
</evidence>
<keyword evidence="2" id="KW-1003">Cell membrane</keyword>
<evidence type="ECO:0000256" key="2">
    <source>
        <dbReference type="ARBA" id="ARBA00022475"/>
    </source>
</evidence>
<protein>
    <submittedName>
        <fullName evidence="8">Type II secretion system F family protein</fullName>
    </submittedName>
</protein>
<feature type="transmembrane region" description="Helical" evidence="6">
    <location>
        <begin position="176"/>
        <end position="193"/>
    </location>
</feature>
<dbReference type="KEGG" id="fcz:IMF26_10270"/>
<dbReference type="PANTHER" id="PTHR35007:SF1">
    <property type="entry name" value="PILUS ASSEMBLY PROTEIN"/>
    <property type="match status" value="1"/>
</dbReference>
<evidence type="ECO:0000256" key="3">
    <source>
        <dbReference type="ARBA" id="ARBA00022692"/>
    </source>
</evidence>
<dbReference type="AlphaFoldDB" id="A0AAT9LEX6"/>
<dbReference type="Pfam" id="PF00482">
    <property type="entry name" value="T2SSF"/>
    <property type="match status" value="1"/>
</dbReference>
<evidence type="ECO:0000313" key="8">
    <source>
        <dbReference type="EMBL" id="QUL98385.1"/>
    </source>
</evidence>
<evidence type="ECO:0000256" key="5">
    <source>
        <dbReference type="ARBA" id="ARBA00023136"/>
    </source>
</evidence>
<dbReference type="PANTHER" id="PTHR35007">
    <property type="entry name" value="INTEGRAL MEMBRANE PROTEIN-RELATED"/>
    <property type="match status" value="1"/>
</dbReference>